<dbReference type="Proteomes" id="UP000004001">
    <property type="component" value="Unassembled WGS sequence"/>
</dbReference>
<comment type="caution">
    <text evidence="2">The sequence shown here is derived from an EMBL/GenBank/DDBJ whole genome shotgun (WGS) entry which is preliminary data.</text>
</comment>
<dbReference type="PANTHER" id="PTHR34585">
    <property type="match status" value="1"/>
</dbReference>
<accession>D1W232</accession>
<keyword evidence="3" id="KW-1185">Reference proteome</keyword>
<reference evidence="2 3" key="1">
    <citation type="submission" date="2009-12" db="EMBL/GenBank/DDBJ databases">
        <title>Genome Sequence of Prevotella timonensis CRIS 5C-B1.</title>
        <authorList>
            <person name="Durkin A.S."/>
            <person name="Madupu R."/>
            <person name="Torralba M."/>
            <person name="Methe B."/>
            <person name="Sutton G."/>
            <person name="Strausberg R.L."/>
            <person name="Nelson K.E."/>
        </authorList>
    </citation>
    <scope>NUCLEOTIDE SEQUENCE [LARGE SCALE GENOMIC DNA]</scope>
    <source>
        <strain evidence="2 3">CRIS 5C-B1</strain>
    </source>
</reference>
<dbReference type="AlphaFoldDB" id="D1W232"/>
<evidence type="ECO:0000313" key="2">
    <source>
        <dbReference type="EMBL" id="EFA96505.1"/>
    </source>
</evidence>
<proteinExistence type="predicted"/>
<name>D1W232_9BACT</name>
<evidence type="ECO:0000313" key="3">
    <source>
        <dbReference type="Proteomes" id="UP000004001"/>
    </source>
</evidence>
<evidence type="ECO:0008006" key="4">
    <source>
        <dbReference type="Google" id="ProtNLM"/>
    </source>
</evidence>
<dbReference type="EMBL" id="ADEF01000072">
    <property type="protein sequence ID" value="EFA96505.1"/>
    <property type="molecule type" value="Genomic_DNA"/>
</dbReference>
<dbReference type="PANTHER" id="PTHR34585:SF22">
    <property type="entry name" value="HELIX-TURN-HELIX DOMAIN-CONTAINING PROTEIN"/>
    <property type="match status" value="1"/>
</dbReference>
<keyword evidence="1" id="KW-0732">Signal</keyword>
<feature type="signal peptide" evidence="1">
    <location>
        <begin position="1"/>
        <end position="20"/>
    </location>
</feature>
<sequence>MRCSLRIRWRVRVLTLSRCAASRVVSNLSGDAALLSPETARTCAAISAICSVNDRKTELSIVITFIFSPFFLYLRQNSAINKRGFNNSLRDSRKIFTEDGSVTRSNGATGSLSVENGTCPGVYRYLCGQTDNCMNMEIVSIEKKTFEMMVATFGALSEKVAALRRKSDTGRMERWLTGEEVCGQLRISPRTLQTLRDRRLIGYSQINRRFYYKPEEVKRLIPLIGTLYPHGR</sequence>
<protein>
    <recommendedName>
        <fullName evidence="4">Helix-turn-helix domain-containing protein</fullName>
    </recommendedName>
</protein>
<dbReference type="eggNOG" id="ENOG5030173">
    <property type="taxonomic scope" value="Bacteria"/>
</dbReference>
<feature type="chain" id="PRO_5003025973" description="Helix-turn-helix domain-containing protein" evidence="1">
    <location>
        <begin position="21"/>
        <end position="232"/>
    </location>
</feature>
<organism evidence="2 3">
    <name type="scientific">Hoylesella timonensis CRIS 5C-B1</name>
    <dbReference type="NCBI Taxonomy" id="679189"/>
    <lineage>
        <taxon>Bacteria</taxon>
        <taxon>Pseudomonadati</taxon>
        <taxon>Bacteroidota</taxon>
        <taxon>Bacteroidia</taxon>
        <taxon>Bacteroidales</taxon>
        <taxon>Prevotellaceae</taxon>
        <taxon>Hoylesella</taxon>
    </lineage>
</organism>
<gene>
    <name evidence="2" type="ORF">HMPREF9019_0226</name>
</gene>
<evidence type="ECO:0000256" key="1">
    <source>
        <dbReference type="SAM" id="SignalP"/>
    </source>
</evidence>